<keyword evidence="2 7" id="KW-0813">Transport</keyword>
<dbReference type="InterPro" id="IPR023996">
    <property type="entry name" value="TonB-dep_OMP_SusC/RagA"/>
</dbReference>
<evidence type="ECO:0000259" key="8">
    <source>
        <dbReference type="Pfam" id="PF07715"/>
    </source>
</evidence>
<evidence type="ECO:0000256" key="4">
    <source>
        <dbReference type="ARBA" id="ARBA00022692"/>
    </source>
</evidence>
<organism evidence="9 10">
    <name type="scientific">Mucilaginibacter defluvii</name>
    <dbReference type="NCBI Taxonomy" id="1196019"/>
    <lineage>
        <taxon>Bacteria</taxon>
        <taxon>Pseudomonadati</taxon>
        <taxon>Bacteroidota</taxon>
        <taxon>Sphingobacteriia</taxon>
        <taxon>Sphingobacteriales</taxon>
        <taxon>Sphingobacteriaceae</taxon>
        <taxon>Mucilaginibacter</taxon>
    </lineage>
</organism>
<dbReference type="InterPro" id="IPR037066">
    <property type="entry name" value="Plug_dom_sf"/>
</dbReference>
<dbReference type="Gene3D" id="2.170.130.10">
    <property type="entry name" value="TonB-dependent receptor, plug domain"/>
    <property type="match status" value="1"/>
</dbReference>
<keyword evidence="6 7" id="KW-0998">Cell outer membrane</keyword>
<dbReference type="InterPro" id="IPR039426">
    <property type="entry name" value="TonB-dep_rcpt-like"/>
</dbReference>
<keyword evidence="3 7" id="KW-1134">Transmembrane beta strand</keyword>
<evidence type="ECO:0000256" key="1">
    <source>
        <dbReference type="ARBA" id="ARBA00004571"/>
    </source>
</evidence>
<keyword evidence="9" id="KW-0675">Receptor</keyword>
<evidence type="ECO:0000256" key="2">
    <source>
        <dbReference type="ARBA" id="ARBA00022448"/>
    </source>
</evidence>
<comment type="subcellular location">
    <subcellularLocation>
        <location evidence="1 7">Cell outer membrane</location>
        <topology evidence="1 7">Multi-pass membrane protein</topology>
    </subcellularLocation>
</comment>
<dbReference type="Pfam" id="PF13715">
    <property type="entry name" value="CarbopepD_reg_2"/>
    <property type="match status" value="1"/>
</dbReference>
<dbReference type="Gene3D" id="2.60.40.1120">
    <property type="entry name" value="Carboxypeptidase-like, regulatory domain"/>
    <property type="match status" value="1"/>
</dbReference>
<evidence type="ECO:0000256" key="6">
    <source>
        <dbReference type="ARBA" id="ARBA00023237"/>
    </source>
</evidence>
<comment type="caution">
    <text evidence="9">The sequence shown here is derived from an EMBL/GenBank/DDBJ whole genome shotgun (WGS) entry which is preliminary data.</text>
</comment>
<evidence type="ECO:0000256" key="7">
    <source>
        <dbReference type="PROSITE-ProRule" id="PRU01360"/>
    </source>
</evidence>
<keyword evidence="4 7" id="KW-0812">Transmembrane</keyword>
<keyword evidence="10" id="KW-1185">Reference proteome</keyword>
<proteinExistence type="inferred from homology"/>
<comment type="similarity">
    <text evidence="7">Belongs to the TonB-dependent receptor family.</text>
</comment>
<evidence type="ECO:0000256" key="3">
    <source>
        <dbReference type="ARBA" id="ARBA00022452"/>
    </source>
</evidence>
<dbReference type="Pfam" id="PF07715">
    <property type="entry name" value="Plug"/>
    <property type="match status" value="1"/>
</dbReference>
<dbReference type="Proteomes" id="UP001501436">
    <property type="component" value="Unassembled WGS sequence"/>
</dbReference>
<dbReference type="Gene3D" id="2.40.170.20">
    <property type="entry name" value="TonB-dependent receptor, beta-barrel domain"/>
    <property type="match status" value="1"/>
</dbReference>
<dbReference type="NCBIfam" id="TIGR04057">
    <property type="entry name" value="SusC_RagA_signa"/>
    <property type="match status" value="1"/>
</dbReference>
<keyword evidence="5 7" id="KW-0472">Membrane</keyword>
<protein>
    <submittedName>
        <fullName evidence="9">TonB-dependent receptor</fullName>
    </submittedName>
</protein>
<dbReference type="NCBIfam" id="TIGR04056">
    <property type="entry name" value="OMP_RagA_SusC"/>
    <property type="match status" value="1"/>
</dbReference>
<dbReference type="SUPFAM" id="SSF49464">
    <property type="entry name" value="Carboxypeptidase regulatory domain-like"/>
    <property type="match status" value="1"/>
</dbReference>
<feature type="domain" description="TonB-dependent receptor plug" evidence="8">
    <location>
        <begin position="135"/>
        <end position="240"/>
    </location>
</feature>
<dbReference type="SUPFAM" id="SSF56935">
    <property type="entry name" value="Porins"/>
    <property type="match status" value="1"/>
</dbReference>
<evidence type="ECO:0000313" key="9">
    <source>
        <dbReference type="EMBL" id="GAA4903963.1"/>
    </source>
</evidence>
<dbReference type="InterPro" id="IPR023997">
    <property type="entry name" value="TonB-dep_OMP_SusC/RagA_CS"/>
</dbReference>
<dbReference type="PROSITE" id="PS52016">
    <property type="entry name" value="TONB_DEPENDENT_REC_3"/>
    <property type="match status" value="1"/>
</dbReference>
<dbReference type="InterPro" id="IPR012910">
    <property type="entry name" value="Plug_dom"/>
</dbReference>
<sequence>MQGEYTQLLLPKKLINHFMKRIITISLYGVLCLLFINSAFAQNVTVKGTVKDATTGETLIGVSIAVQGTQTGTQTGPDGTYTISAPANGNLAVSYIGYASQTVAVNGQNTVNISLKAQSNELQQVVVVGYGTQRKIDVTGSVASVKGEEISKQASVNPVGALQGKVAGVQITNNGSPGASPQITIRGLGTIYGATNVLYVVDGVWYDDISFVNPADVENISILKDASSTAIYGLRAANGVVLVTTKRGKKNSTKVDYNGYAGWQTVTNPVKMANATEYATIINELYALGGKSPLFSDPNSYGKGTDWYGQGLRDAFVTNHQVSVNGGGEKSTYNMSLGYLSQDGNVRGNNYERFTARIVNDIEPVKNLKFGFNIGGLYSKSKDIPGGIFHELYSAAPVVPVYYADGSYGDPNDFNLGSNPAFNPQVTLDYFNQKSQNYRFNGNVYGELKFLKNFTFKTSLGGDIGQAESRNYSPVYAATLTQRNTISVLGVNRTETRNWIVENTLSYSNKVQDHSFTVLLGQTAQRNKSYSLTARAQNVPYGSEGDLYLTLGDQDSRFISDGGGLTTSVSYFGRVNYSFKDRYLLNASLRADANSGFYGANLWAYLPSIGAGWVVSNESFMKDQELFNTLKIKGSWGKVGNANVPRNPTIQEVTQIPQYAAIFGVDQQLYTGANIASFVPPTIVIERGVGTDIGIEASMLNSRLTIEADYYNRNTNQAIFGIPILQSLGANVSRIVGNQAQFRNTGFEFSAGWRDKVGKDFSYSLSGNFSINNNKVAEVVTGLNPIYAGGNGITNGALATRTVLGRPIGEFYGYKVDGIFQTAEEVAQSLQTSAKPGDFKYVDTNGDGILDSRDRVALGNPNPKYFYGFNTSFNYKNFDLALDFQGVAGVSIYNANIAYRFGNENFTKDFYDNRWHGAGTSNTYPSADVGSTSNSAPNSFYVQSGAYFRVRNIQFGYTLPGNWLSKWKIQRIRLYANAQNPINIFSYKGFNPEVGGAPTEAGIDANVYPLYATYNFGVNVSF</sequence>
<name>A0ABP9FJJ2_9SPHI</name>
<accession>A0ABP9FJJ2</accession>
<evidence type="ECO:0000256" key="5">
    <source>
        <dbReference type="ARBA" id="ARBA00023136"/>
    </source>
</evidence>
<gene>
    <name evidence="9" type="ORF">GCM10023313_03170</name>
</gene>
<evidence type="ECO:0000313" key="10">
    <source>
        <dbReference type="Proteomes" id="UP001501436"/>
    </source>
</evidence>
<reference evidence="10" key="1">
    <citation type="journal article" date="2019" name="Int. J. Syst. Evol. Microbiol.">
        <title>The Global Catalogue of Microorganisms (GCM) 10K type strain sequencing project: providing services to taxonomists for standard genome sequencing and annotation.</title>
        <authorList>
            <consortium name="The Broad Institute Genomics Platform"/>
            <consortium name="The Broad Institute Genome Sequencing Center for Infectious Disease"/>
            <person name="Wu L."/>
            <person name="Ma J."/>
        </authorList>
    </citation>
    <scope>NUCLEOTIDE SEQUENCE [LARGE SCALE GENOMIC DNA]</scope>
    <source>
        <strain evidence="10">JCM 18283</strain>
    </source>
</reference>
<dbReference type="EMBL" id="BAABJI010000001">
    <property type="protein sequence ID" value="GAA4903963.1"/>
    <property type="molecule type" value="Genomic_DNA"/>
</dbReference>
<dbReference type="InterPro" id="IPR036942">
    <property type="entry name" value="Beta-barrel_TonB_sf"/>
</dbReference>
<dbReference type="InterPro" id="IPR008969">
    <property type="entry name" value="CarboxyPept-like_regulatory"/>
</dbReference>